<keyword evidence="3 9" id="KW-0132">Cell division</keyword>
<evidence type="ECO:0000256" key="2">
    <source>
        <dbReference type="ARBA" id="ARBA00022454"/>
    </source>
</evidence>
<keyword evidence="12" id="KW-1185">Reference proteome</keyword>
<comment type="subcellular location">
    <subcellularLocation>
        <location evidence="1 9">Chromosome</location>
        <location evidence="1 9">Centromere</location>
        <location evidence="1 9">Kinetochore</location>
    </subcellularLocation>
    <subcellularLocation>
        <location evidence="9">Nucleus</location>
    </subcellularLocation>
    <text evidence="9">Associated with the kinetochore.</text>
</comment>
<keyword evidence="6 9" id="KW-0539">Nucleus</keyword>
<protein>
    <recommendedName>
        <fullName evidence="9">Kinetochore-associated protein</fullName>
    </recommendedName>
</protein>
<keyword evidence="2 9" id="KW-0158">Chromosome</keyword>
<evidence type="ECO:0000256" key="10">
    <source>
        <dbReference type="SAM" id="Coils"/>
    </source>
</evidence>
<evidence type="ECO:0000256" key="1">
    <source>
        <dbReference type="ARBA" id="ARBA00004629"/>
    </source>
</evidence>
<evidence type="ECO:0000256" key="8">
    <source>
        <dbReference type="ARBA" id="ARBA00023328"/>
    </source>
</evidence>
<evidence type="ECO:0000256" key="6">
    <source>
        <dbReference type="ARBA" id="ARBA00023242"/>
    </source>
</evidence>
<dbReference type="GO" id="GO:0007059">
    <property type="term" value="P:chromosome segregation"/>
    <property type="evidence" value="ECO:0007669"/>
    <property type="project" value="UniProtKB-UniRule"/>
</dbReference>
<accession>A0A7H9HP41</accession>
<dbReference type="AlphaFoldDB" id="A0A7H9HP41"/>
<dbReference type="PIRSF" id="PIRSF027153">
    <property type="entry name" value="Nnf1p"/>
    <property type="match status" value="1"/>
</dbReference>
<dbReference type="EMBL" id="CP059268">
    <property type="protein sequence ID" value="QLQ79019.1"/>
    <property type="molecule type" value="Genomic_DNA"/>
</dbReference>
<keyword evidence="8 9" id="KW-0137">Centromere</keyword>
<dbReference type="Proteomes" id="UP000510647">
    <property type="component" value="Chromosome 2"/>
</dbReference>
<dbReference type="Pfam" id="PF03980">
    <property type="entry name" value="Nnf1"/>
    <property type="match status" value="1"/>
</dbReference>
<reference evidence="11 12" key="1">
    <citation type="submission" date="2020-06" db="EMBL/GenBank/DDBJ databases">
        <title>The yeast mating-type switching endonuclease HO is a domesticated member of an unorthodox homing genetic element family.</title>
        <authorList>
            <person name="Coughlan A.Y."/>
            <person name="Lombardi L."/>
            <person name="Braun-Galleani S."/>
            <person name="Martos A.R."/>
            <person name="Galeote V."/>
            <person name="Bigey F."/>
            <person name="Dequin S."/>
            <person name="Byrne K.P."/>
            <person name="Wolfe K.H."/>
        </authorList>
    </citation>
    <scope>NUCLEOTIDE SEQUENCE [LARGE SCALE GENOMIC DNA]</scope>
    <source>
        <strain evidence="11 12">CBS2947</strain>
    </source>
</reference>
<dbReference type="PANTHER" id="PTHR15459:SF3">
    <property type="entry name" value="POLYAMINE-MODULATED FACTOR 1"/>
    <property type="match status" value="1"/>
</dbReference>
<keyword evidence="4 9" id="KW-0498">Mitosis</keyword>
<evidence type="ECO:0000256" key="5">
    <source>
        <dbReference type="ARBA" id="ARBA00022838"/>
    </source>
</evidence>
<dbReference type="InterPro" id="IPR016851">
    <property type="entry name" value="Nnf1"/>
</dbReference>
<evidence type="ECO:0000256" key="3">
    <source>
        <dbReference type="ARBA" id="ARBA00022618"/>
    </source>
</evidence>
<sequence>MTSDSKIRYLRLNQVFNKALGQSIAKLESWEKVSSCFPKYASTQEGVSNLVNCQKQVKEFWLELCKREFEEILVERNVKEKLDELDDLISEAKQRLRSSKKQGTEGQPGRNLDDLSSEELIQCNLYNERLKASEKLNERLNVLNEMNQGLQQELNGLVETLNTEQAELSKLYDKYLGNAIEQPLDETLVQGLDDMVSELREV</sequence>
<evidence type="ECO:0000313" key="11">
    <source>
        <dbReference type="EMBL" id="QLQ79019.1"/>
    </source>
</evidence>
<evidence type="ECO:0000313" key="12">
    <source>
        <dbReference type="Proteomes" id="UP000510647"/>
    </source>
</evidence>
<feature type="coiled-coil region" evidence="10">
    <location>
        <begin position="133"/>
        <end position="167"/>
    </location>
</feature>
<dbReference type="GO" id="GO:0051301">
    <property type="term" value="P:cell division"/>
    <property type="evidence" value="ECO:0007669"/>
    <property type="project" value="UniProtKB-UniRule"/>
</dbReference>
<evidence type="ECO:0000256" key="9">
    <source>
        <dbReference type="PIRNR" id="PIRNR027153"/>
    </source>
</evidence>
<dbReference type="OrthoDB" id="18453at2759"/>
<gene>
    <name evidence="11" type="ORF">HG537_0B03660</name>
</gene>
<keyword evidence="7 9" id="KW-0131">Cell cycle</keyword>
<keyword evidence="10" id="KW-0175">Coiled coil</keyword>
<dbReference type="InterPro" id="IPR007128">
    <property type="entry name" value="PMF1/Nnf1"/>
</dbReference>
<feature type="coiled-coil region" evidence="10">
    <location>
        <begin position="75"/>
        <end position="102"/>
    </location>
</feature>
<proteinExistence type="predicted"/>
<dbReference type="PANTHER" id="PTHR15459">
    <property type="entry name" value="POLYAMINE-MODULATED FACTOR 1"/>
    <property type="match status" value="1"/>
</dbReference>
<organism evidence="11 12">
    <name type="scientific">Torulaspora globosa</name>
    <dbReference type="NCBI Taxonomy" id="48254"/>
    <lineage>
        <taxon>Eukaryota</taxon>
        <taxon>Fungi</taxon>
        <taxon>Dikarya</taxon>
        <taxon>Ascomycota</taxon>
        <taxon>Saccharomycotina</taxon>
        <taxon>Saccharomycetes</taxon>
        <taxon>Saccharomycetales</taxon>
        <taxon>Saccharomycetaceae</taxon>
        <taxon>Torulaspora</taxon>
    </lineage>
</organism>
<dbReference type="GO" id="GO:0005634">
    <property type="term" value="C:nucleus"/>
    <property type="evidence" value="ECO:0007669"/>
    <property type="project" value="UniProtKB-SubCell"/>
</dbReference>
<name>A0A7H9HP41_9SACH</name>
<evidence type="ECO:0000256" key="4">
    <source>
        <dbReference type="ARBA" id="ARBA00022776"/>
    </source>
</evidence>
<evidence type="ECO:0000256" key="7">
    <source>
        <dbReference type="ARBA" id="ARBA00023306"/>
    </source>
</evidence>
<keyword evidence="5 9" id="KW-0995">Kinetochore</keyword>
<dbReference type="GO" id="GO:0000444">
    <property type="term" value="C:MIS12/MIND type complex"/>
    <property type="evidence" value="ECO:0007669"/>
    <property type="project" value="UniProtKB-UniRule"/>
</dbReference>